<feature type="domain" description="EGF-like" evidence="2">
    <location>
        <begin position="299"/>
        <end position="353"/>
    </location>
</feature>
<keyword evidence="1" id="KW-0472">Membrane</keyword>
<keyword evidence="1" id="KW-1133">Transmembrane helix</keyword>
<evidence type="ECO:0000259" key="2">
    <source>
        <dbReference type="SMART" id="SM00181"/>
    </source>
</evidence>
<dbReference type="Proteomes" id="UP000708208">
    <property type="component" value="Unassembled WGS sequence"/>
</dbReference>
<evidence type="ECO:0000313" key="3">
    <source>
        <dbReference type="EMBL" id="CAG7723827.1"/>
    </source>
</evidence>
<feature type="domain" description="EGF-like" evidence="2">
    <location>
        <begin position="501"/>
        <end position="544"/>
    </location>
</feature>
<feature type="domain" description="EGF-like" evidence="2">
    <location>
        <begin position="199"/>
        <end position="241"/>
    </location>
</feature>
<feature type="transmembrane region" description="Helical" evidence="1">
    <location>
        <begin position="30"/>
        <end position="50"/>
    </location>
</feature>
<dbReference type="OrthoDB" id="409374at2759"/>
<dbReference type="InterPro" id="IPR000742">
    <property type="entry name" value="EGF"/>
</dbReference>
<keyword evidence="1" id="KW-0812">Transmembrane</keyword>
<dbReference type="SMART" id="SM00181">
    <property type="entry name" value="EGF"/>
    <property type="match status" value="4"/>
</dbReference>
<sequence length="568" mass="62125">SEMHAAFQQAFSRVELQSQIRKNRIRPSKMNPALFLTLIGIPILLSSLIGTSSTAQSLRSSFGEPCNKTHRCDRRALINCKSETCICIKPDEMIFQSKIGKCGTKIGEQCKYKIETADGQIAYEIQACIEDAICDPEGLCTCREYFTETDNGTCTPSLNQQYNETCDAKLKCSADFGLECVQGRCNCNFASEFSLDSRHCSGLAGKPCILSTCTTNSECTEEDTCKCKAGYFRVDARSTCEKQRERLLPCEYDEQCEHIRPSFQLTCVNKVCQCNPETSLFGAIQAFSSDKKSGESLSQCLGKEGLPCIQGHCTEGVICSYENDNITGLCVCQSGYTPTGSGKCAIGNGGQCESPEMCHPGLVCKDDICSCRYSDKQVYSQVRGKCVTNVGGPCVDDSLCTDHAGCRSGKCQCLEGYVKSAQGTCELTHGKPCNGSVRCDSAAQLVCVNGVCECDTYSQYNGTYRKCLNYIGSECSLTSSQDECDIPGFRRQKGPDLLDTNCVETHANWKRDCIPNAYCKPVSENLQGECHCKQNFVQVGDACEQPVRPKYRYGSYLASSSAQLAIST</sequence>
<dbReference type="InterPro" id="IPR006149">
    <property type="entry name" value="EB_dom"/>
</dbReference>
<protein>
    <recommendedName>
        <fullName evidence="2">EGF-like domain-containing protein</fullName>
    </recommendedName>
</protein>
<feature type="domain" description="EGF-like" evidence="2">
    <location>
        <begin position="393"/>
        <end position="426"/>
    </location>
</feature>
<name>A0A8J2NS29_9HEXA</name>
<evidence type="ECO:0000256" key="1">
    <source>
        <dbReference type="SAM" id="Phobius"/>
    </source>
</evidence>
<dbReference type="PANTHER" id="PTHR39069:SF8">
    <property type="entry name" value="FI17111P1"/>
    <property type="match status" value="1"/>
</dbReference>
<dbReference type="Pfam" id="PF01683">
    <property type="entry name" value="EB"/>
    <property type="match status" value="1"/>
</dbReference>
<dbReference type="AlphaFoldDB" id="A0A8J2NS29"/>
<proteinExistence type="predicted"/>
<feature type="non-terminal residue" evidence="3">
    <location>
        <position position="1"/>
    </location>
</feature>
<organism evidence="3 4">
    <name type="scientific">Allacma fusca</name>
    <dbReference type="NCBI Taxonomy" id="39272"/>
    <lineage>
        <taxon>Eukaryota</taxon>
        <taxon>Metazoa</taxon>
        <taxon>Ecdysozoa</taxon>
        <taxon>Arthropoda</taxon>
        <taxon>Hexapoda</taxon>
        <taxon>Collembola</taxon>
        <taxon>Symphypleona</taxon>
        <taxon>Sminthuridae</taxon>
        <taxon>Allacma</taxon>
    </lineage>
</organism>
<accession>A0A8J2NS29</accession>
<keyword evidence="4" id="KW-1185">Reference proteome</keyword>
<gene>
    <name evidence="3" type="ORF">AFUS01_LOCUS12888</name>
</gene>
<comment type="caution">
    <text evidence="3">The sequence shown here is derived from an EMBL/GenBank/DDBJ whole genome shotgun (WGS) entry which is preliminary data.</text>
</comment>
<evidence type="ECO:0000313" key="4">
    <source>
        <dbReference type="Proteomes" id="UP000708208"/>
    </source>
</evidence>
<dbReference type="PANTHER" id="PTHR39069">
    <property type="entry name" value="ECDYSONE-INDUCIBLE GENE E1, ISOFORM A"/>
    <property type="match status" value="1"/>
</dbReference>
<reference evidence="3" key="1">
    <citation type="submission" date="2021-06" db="EMBL/GenBank/DDBJ databases">
        <authorList>
            <person name="Hodson N. C."/>
            <person name="Mongue J. A."/>
            <person name="Jaron S. K."/>
        </authorList>
    </citation>
    <scope>NUCLEOTIDE SEQUENCE</scope>
</reference>
<dbReference type="EMBL" id="CAJVCH010102950">
    <property type="protein sequence ID" value="CAG7723827.1"/>
    <property type="molecule type" value="Genomic_DNA"/>
</dbReference>